<organism evidence="1 2">
    <name type="scientific">Vasconcelosia minhoensis LEGE 07310</name>
    <dbReference type="NCBI Taxonomy" id="915328"/>
    <lineage>
        <taxon>Bacteria</taxon>
        <taxon>Bacillati</taxon>
        <taxon>Cyanobacteriota</taxon>
        <taxon>Cyanophyceae</taxon>
        <taxon>Nodosilineales</taxon>
        <taxon>Cymatolegaceae</taxon>
        <taxon>Vasconcelosia</taxon>
        <taxon>Vasconcelosia minhoensis</taxon>
    </lineage>
</organism>
<reference evidence="1" key="1">
    <citation type="submission" date="2020-10" db="EMBL/GenBank/DDBJ databases">
        <authorList>
            <person name="Castelo-Branco R."/>
            <person name="Eusebio N."/>
            <person name="Adriana R."/>
            <person name="Vieira A."/>
            <person name="Brugerolle De Fraissinette N."/>
            <person name="Rezende De Castro R."/>
            <person name="Schneider M.P."/>
            <person name="Vasconcelos V."/>
            <person name="Leao P.N."/>
        </authorList>
    </citation>
    <scope>NUCLEOTIDE SEQUENCE</scope>
    <source>
        <strain evidence="1">LEGE 07310</strain>
    </source>
</reference>
<dbReference type="SUPFAM" id="SSF48208">
    <property type="entry name" value="Six-hairpin glycosidases"/>
    <property type="match status" value="1"/>
</dbReference>
<name>A0A8J7DAD9_9CYAN</name>
<accession>A0A8J7DAD9</accession>
<proteinExistence type="predicted"/>
<dbReference type="InterPro" id="IPR008928">
    <property type="entry name" value="6-hairpin_glycosidase_sf"/>
</dbReference>
<evidence type="ECO:0000313" key="1">
    <source>
        <dbReference type="EMBL" id="MBE9076327.1"/>
    </source>
</evidence>
<dbReference type="Gene3D" id="1.50.10.10">
    <property type="match status" value="1"/>
</dbReference>
<dbReference type="Proteomes" id="UP000636505">
    <property type="component" value="Unassembled WGS sequence"/>
</dbReference>
<comment type="caution">
    <text evidence="1">The sequence shown here is derived from an EMBL/GenBank/DDBJ whole genome shotgun (WGS) entry which is preliminary data.</text>
</comment>
<dbReference type="RefSeq" id="WP_193904993.1">
    <property type="nucleotide sequence ID" value="NZ_JADEXG010000005.1"/>
</dbReference>
<dbReference type="AlphaFoldDB" id="A0A8J7DAD9"/>
<keyword evidence="2" id="KW-1185">Reference proteome</keyword>
<evidence type="ECO:0000313" key="2">
    <source>
        <dbReference type="Proteomes" id="UP000636505"/>
    </source>
</evidence>
<protein>
    <submittedName>
        <fullName evidence="1">Agl cluster protein AglQ</fullName>
    </submittedName>
</protein>
<dbReference type="InterPro" id="IPR012341">
    <property type="entry name" value="6hp_glycosidase-like_sf"/>
</dbReference>
<gene>
    <name evidence="1" type="ORF">IQ241_03280</name>
</gene>
<dbReference type="EMBL" id="JADEXG010000005">
    <property type="protein sequence ID" value="MBE9076327.1"/>
    <property type="molecule type" value="Genomic_DNA"/>
</dbReference>
<sequence>MTKLYDILIRSATAALQLQNQETGSMPAGHNGPYFDIETPVRNTSHWLITFLHAYSFSRKKSFLAAAERAITYLCSRDARPVGATFWHRKNSAKDTCNGLMGQAWTIEALVEAAIQLERPELIKLAEEVFLLHPFDDNLGLWQRVSVDGTYLDFDYTFNHQLWFAAAGSMLSKHAKSEVGAQIKRYMSIVPFSLEAHSSGLIRHNNSWNRFKITTRIIKRLKLRRSAKMVKYLTHKEIGYHSFNLYAFSLIRSCYPNHPFWDSRKFRRVLQYMTSNNYKEEIENNEYGYPYNPPGFEVAFAMSQFVPNSTKEQEYWVSRQLQRCYDFKKDLMCLMTKDHMTGSARIYEATRISDLALTQKPIA</sequence>
<dbReference type="GO" id="GO:0005975">
    <property type="term" value="P:carbohydrate metabolic process"/>
    <property type="evidence" value="ECO:0007669"/>
    <property type="project" value="InterPro"/>
</dbReference>